<dbReference type="Gene3D" id="1.20.120.1220">
    <property type="match status" value="1"/>
</dbReference>
<dbReference type="Proteomes" id="UP000243359">
    <property type="component" value="Chromosome I"/>
</dbReference>
<sequence length="164" mass="17201">MLLALMSVLLLGAVIHDLVSHRLPNYFLLLGLVVGVVWQVSTSGLVGLASAAGGLLTGFALFVPIYALGGMAAGDVKLMAVVGSFLGAVGALWAGAYSLMAGAVLGIVYLFCRGHLGRFAVRYWAMAVTRSRIQADDSDAARHRFPYAVAIAAGTLLSMYWTPI</sequence>
<feature type="transmembrane region" description="Helical" evidence="2">
    <location>
        <begin position="145"/>
        <end position="162"/>
    </location>
</feature>
<reference evidence="5" key="1">
    <citation type="submission" date="2016-10" db="EMBL/GenBank/DDBJ databases">
        <authorList>
            <person name="Varghese N."/>
            <person name="Submissions S."/>
        </authorList>
    </citation>
    <scope>NUCLEOTIDE SEQUENCE [LARGE SCALE GENOMIC DNA]</scope>
    <source>
        <strain evidence="5">KCTC 32247</strain>
    </source>
</reference>
<dbReference type="RefSeq" id="WP_090351755.1">
    <property type="nucleotide sequence ID" value="NZ_LT629751.1"/>
</dbReference>
<evidence type="ECO:0000256" key="1">
    <source>
        <dbReference type="ARBA" id="ARBA00005801"/>
    </source>
</evidence>
<dbReference type="InterPro" id="IPR050882">
    <property type="entry name" value="Prepilin_peptidase/N-MTase"/>
</dbReference>
<comment type="similarity">
    <text evidence="1">Belongs to the peptidase A24 family.</text>
</comment>
<dbReference type="OrthoDB" id="5508079at2"/>
<accession>A0A1H1Z691</accession>
<proteinExistence type="inferred from homology"/>
<dbReference type="PANTHER" id="PTHR30487">
    <property type="entry name" value="TYPE 4 PREPILIN-LIKE PROTEINS LEADER PEPTIDE-PROCESSING ENZYME"/>
    <property type="match status" value="1"/>
</dbReference>
<dbReference type="AlphaFoldDB" id="A0A1H1Z691"/>
<keyword evidence="2" id="KW-0812">Transmembrane</keyword>
<feature type="domain" description="Prepilin type IV endopeptidase peptidase" evidence="3">
    <location>
        <begin position="5"/>
        <end position="107"/>
    </location>
</feature>
<feature type="transmembrane region" description="Helical" evidence="2">
    <location>
        <begin position="27"/>
        <end position="48"/>
    </location>
</feature>
<keyword evidence="2" id="KW-0472">Membrane</keyword>
<dbReference type="GO" id="GO:0005886">
    <property type="term" value="C:plasma membrane"/>
    <property type="evidence" value="ECO:0007669"/>
    <property type="project" value="TreeGrafter"/>
</dbReference>
<organism evidence="4 5">
    <name type="scientific">Pseudomonas oryzae</name>
    <dbReference type="NCBI Taxonomy" id="1392877"/>
    <lineage>
        <taxon>Bacteria</taxon>
        <taxon>Pseudomonadati</taxon>
        <taxon>Pseudomonadota</taxon>
        <taxon>Gammaproteobacteria</taxon>
        <taxon>Pseudomonadales</taxon>
        <taxon>Pseudomonadaceae</taxon>
        <taxon>Pseudomonas</taxon>
    </lineage>
</organism>
<dbReference type="STRING" id="1392877.SAMN05216221_4098"/>
<evidence type="ECO:0000313" key="4">
    <source>
        <dbReference type="EMBL" id="SDT29032.1"/>
    </source>
</evidence>
<dbReference type="GO" id="GO:0004190">
    <property type="term" value="F:aspartic-type endopeptidase activity"/>
    <property type="evidence" value="ECO:0007669"/>
    <property type="project" value="InterPro"/>
</dbReference>
<feature type="transmembrane region" description="Helical" evidence="2">
    <location>
        <begin position="85"/>
        <end position="112"/>
    </location>
</feature>
<evidence type="ECO:0000313" key="5">
    <source>
        <dbReference type="Proteomes" id="UP000243359"/>
    </source>
</evidence>
<name>A0A1H1Z691_9PSED</name>
<protein>
    <submittedName>
        <fullName evidence="4">Prepilin peptidase CpaA</fullName>
    </submittedName>
</protein>
<keyword evidence="5" id="KW-1185">Reference proteome</keyword>
<keyword evidence="2" id="KW-1133">Transmembrane helix</keyword>
<evidence type="ECO:0000256" key="2">
    <source>
        <dbReference type="SAM" id="Phobius"/>
    </source>
</evidence>
<feature type="transmembrane region" description="Helical" evidence="2">
    <location>
        <begin position="55"/>
        <end position="73"/>
    </location>
</feature>
<dbReference type="InterPro" id="IPR000045">
    <property type="entry name" value="Prepilin_IV_endopep_pep"/>
</dbReference>
<dbReference type="GO" id="GO:0006465">
    <property type="term" value="P:signal peptide processing"/>
    <property type="evidence" value="ECO:0007669"/>
    <property type="project" value="TreeGrafter"/>
</dbReference>
<dbReference type="Pfam" id="PF01478">
    <property type="entry name" value="Peptidase_A24"/>
    <property type="match status" value="1"/>
</dbReference>
<gene>
    <name evidence="4" type="ORF">SAMN05216221_4098</name>
</gene>
<dbReference type="EMBL" id="LT629751">
    <property type="protein sequence ID" value="SDT29032.1"/>
    <property type="molecule type" value="Genomic_DNA"/>
</dbReference>
<evidence type="ECO:0000259" key="3">
    <source>
        <dbReference type="Pfam" id="PF01478"/>
    </source>
</evidence>
<dbReference type="PANTHER" id="PTHR30487:SF0">
    <property type="entry name" value="PREPILIN LEADER PEPTIDASE_N-METHYLTRANSFERASE-RELATED"/>
    <property type="match status" value="1"/>
</dbReference>